<dbReference type="STRING" id="1317122.ATO12_06020"/>
<gene>
    <name evidence="2" type="ORF">ATO12_06020</name>
</gene>
<evidence type="ECO:0000313" key="3">
    <source>
        <dbReference type="Proteomes" id="UP000023541"/>
    </source>
</evidence>
<proteinExistence type="predicted"/>
<keyword evidence="1" id="KW-0812">Transmembrane</keyword>
<organism evidence="2 3">
    <name type="scientific">Aquimarina atlantica</name>
    <dbReference type="NCBI Taxonomy" id="1317122"/>
    <lineage>
        <taxon>Bacteria</taxon>
        <taxon>Pseudomonadati</taxon>
        <taxon>Bacteroidota</taxon>
        <taxon>Flavobacteriia</taxon>
        <taxon>Flavobacteriales</taxon>
        <taxon>Flavobacteriaceae</taxon>
        <taxon>Aquimarina</taxon>
    </lineage>
</organism>
<keyword evidence="3" id="KW-1185">Reference proteome</keyword>
<name>A0A023BNQ9_9FLAO</name>
<dbReference type="InterPro" id="IPR018750">
    <property type="entry name" value="DUF2306_membrane"/>
</dbReference>
<keyword evidence="1" id="KW-0472">Membrane</keyword>
<dbReference type="Proteomes" id="UP000023541">
    <property type="component" value="Unassembled WGS sequence"/>
</dbReference>
<dbReference type="EMBL" id="AQRA01000012">
    <property type="protein sequence ID" value="EZH71720.1"/>
    <property type="molecule type" value="Genomic_DNA"/>
</dbReference>
<feature type="transmembrane region" description="Helical" evidence="1">
    <location>
        <begin position="86"/>
        <end position="103"/>
    </location>
</feature>
<feature type="transmembrane region" description="Helical" evidence="1">
    <location>
        <begin position="146"/>
        <end position="168"/>
    </location>
</feature>
<evidence type="ECO:0000313" key="2">
    <source>
        <dbReference type="EMBL" id="EZH71720.1"/>
    </source>
</evidence>
<dbReference type="eggNOG" id="COG5395">
    <property type="taxonomic scope" value="Bacteria"/>
</dbReference>
<feature type="transmembrane region" description="Helical" evidence="1">
    <location>
        <begin position="5"/>
        <end position="24"/>
    </location>
</feature>
<feature type="transmembrane region" description="Helical" evidence="1">
    <location>
        <begin position="109"/>
        <end position="125"/>
    </location>
</feature>
<evidence type="ECO:0000256" key="1">
    <source>
        <dbReference type="SAM" id="Phobius"/>
    </source>
</evidence>
<protein>
    <submittedName>
        <fullName evidence="2">Membrane protein</fullName>
    </submittedName>
</protein>
<dbReference type="RefSeq" id="WP_034246898.1">
    <property type="nucleotide sequence ID" value="NZ_AQRA01000012.1"/>
</dbReference>
<dbReference type="Pfam" id="PF10067">
    <property type="entry name" value="DUF2306"/>
    <property type="match status" value="1"/>
</dbReference>
<feature type="transmembrane region" description="Helical" evidence="1">
    <location>
        <begin position="174"/>
        <end position="195"/>
    </location>
</feature>
<accession>A0A023BNQ9</accession>
<dbReference type="AlphaFoldDB" id="A0A023BNQ9"/>
<reference evidence="2 3" key="1">
    <citation type="submission" date="2014-04" db="EMBL/GenBank/DDBJ databases">
        <title>Aquimarina sp. 22II-S11-z7 Genome Sequencing.</title>
        <authorList>
            <person name="Lai Q."/>
        </authorList>
    </citation>
    <scope>NUCLEOTIDE SEQUENCE [LARGE SCALE GENOMIC DNA]</scope>
    <source>
        <strain evidence="2 3">22II-S11-z7</strain>
    </source>
</reference>
<keyword evidence="1" id="KW-1133">Transmembrane helix</keyword>
<dbReference type="OrthoDB" id="6385003at2"/>
<feature type="transmembrane region" description="Helical" evidence="1">
    <location>
        <begin position="44"/>
        <end position="66"/>
    </location>
</feature>
<comment type="caution">
    <text evidence="2">The sequence shown here is derived from an EMBL/GenBank/DDBJ whole genome shotgun (WGS) entry which is preliminary data.</text>
</comment>
<sequence length="207" mass="23528">MIKKIIQVIFALLGTIIGLYPFLYFTAPKFGLLSSKESELLTDIVWNIAFYNHIFLGGIALLTGWIQFNKKIRVSRLELHKRIGKIYVITVFISGISGIYIGLFATGGVIASLGFISLGILWVYTTAKGYWYAKTTQIIQHQTMMYYSYAACFSAVTLRIWLPVLIMLIGDFIIAYRIVAWLCWIPNLIFAYYLVSKIKSKSVVNPI</sequence>